<feature type="compositionally biased region" description="Polar residues" evidence="1">
    <location>
        <begin position="86"/>
        <end position="125"/>
    </location>
</feature>
<sequence>MRKSVRTLFATAIAVPMTFGIAGTAFADDFTQEQDQATSGTVSSDQGASTGQSNTSLAPVTQANPAVNASDILGLSDFANEDGVSSEGQSIVQDNSIDSMNEQGNSASTEQAQKSILSQLTSLEG</sequence>
<evidence type="ECO:0000256" key="2">
    <source>
        <dbReference type="SAM" id="SignalP"/>
    </source>
</evidence>
<organism evidence="3 4">
    <name type="scientific">Pseudonocardia nematodicida</name>
    <dbReference type="NCBI Taxonomy" id="1206997"/>
    <lineage>
        <taxon>Bacteria</taxon>
        <taxon>Bacillati</taxon>
        <taxon>Actinomycetota</taxon>
        <taxon>Actinomycetes</taxon>
        <taxon>Pseudonocardiales</taxon>
        <taxon>Pseudonocardiaceae</taxon>
        <taxon>Pseudonocardia</taxon>
    </lineage>
</organism>
<protein>
    <recommendedName>
        <fullName evidence="5">Secreted protein</fullName>
    </recommendedName>
</protein>
<proteinExistence type="predicted"/>
<comment type="caution">
    <text evidence="3">The sequence shown here is derived from an EMBL/GenBank/DDBJ whole genome shotgun (WGS) entry which is preliminary data.</text>
</comment>
<dbReference type="Proteomes" id="UP001494902">
    <property type="component" value="Unassembled WGS sequence"/>
</dbReference>
<feature type="region of interest" description="Disordered" evidence="1">
    <location>
        <begin position="78"/>
        <end position="125"/>
    </location>
</feature>
<keyword evidence="4" id="KW-1185">Reference proteome</keyword>
<dbReference type="EMBL" id="JBEDNQ010000006">
    <property type="protein sequence ID" value="MEQ3552108.1"/>
    <property type="molecule type" value="Genomic_DNA"/>
</dbReference>
<dbReference type="RefSeq" id="WP_349299175.1">
    <property type="nucleotide sequence ID" value="NZ_JBEDNQ010000006.1"/>
</dbReference>
<feature type="chain" id="PRO_5047261485" description="Secreted protein" evidence="2">
    <location>
        <begin position="28"/>
        <end position="125"/>
    </location>
</feature>
<evidence type="ECO:0000313" key="4">
    <source>
        <dbReference type="Proteomes" id="UP001494902"/>
    </source>
</evidence>
<evidence type="ECO:0008006" key="5">
    <source>
        <dbReference type="Google" id="ProtNLM"/>
    </source>
</evidence>
<accession>A0ABV1KFI3</accession>
<reference evidence="3 4" key="1">
    <citation type="submission" date="2024-03" db="EMBL/GenBank/DDBJ databases">
        <title>Draft genome sequence of Pseudonocardia nematodicida JCM 31783.</title>
        <authorList>
            <person name="Butdee W."/>
            <person name="Duangmal K."/>
        </authorList>
    </citation>
    <scope>NUCLEOTIDE SEQUENCE [LARGE SCALE GENOMIC DNA]</scope>
    <source>
        <strain evidence="3 4">JCM 31783</strain>
    </source>
</reference>
<name>A0ABV1KFI3_9PSEU</name>
<feature type="signal peptide" evidence="2">
    <location>
        <begin position="1"/>
        <end position="27"/>
    </location>
</feature>
<gene>
    <name evidence="3" type="ORF">WIS52_16665</name>
</gene>
<evidence type="ECO:0000256" key="1">
    <source>
        <dbReference type="SAM" id="MobiDB-lite"/>
    </source>
</evidence>
<keyword evidence="2" id="KW-0732">Signal</keyword>
<feature type="compositionally biased region" description="Polar residues" evidence="1">
    <location>
        <begin position="33"/>
        <end position="63"/>
    </location>
</feature>
<feature type="region of interest" description="Disordered" evidence="1">
    <location>
        <begin position="32"/>
        <end position="63"/>
    </location>
</feature>
<evidence type="ECO:0000313" key="3">
    <source>
        <dbReference type="EMBL" id="MEQ3552108.1"/>
    </source>
</evidence>